<sequence length="64" mass="7336">MENERKRRMGSLWSNCDGTEVVTEEGTHPEAREKRISIASESGRLSEVVDKPGFPFLVERLFLK</sequence>
<protein>
    <submittedName>
        <fullName evidence="1">Uncharacterized protein</fullName>
    </submittedName>
</protein>
<dbReference type="Proteomes" id="UP000199545">
    <property type="component" value="Unassembled WGS sequence"/>
</dbReference>
<gene>
    <name evidence="1" type="ORF">SAMN05421852_11821</name>
</gene>
<evidence type="ECO:0000313" key="2">
    <source>
        <dbReference type="Proteomes" id="UP000199545"/>
    </source>
</evidence>
<reference evidence="1 2" key="1">
    <citation type="submission" date="2016-10" db="EMBL/GenBank/DDBJ databases">
        <authorList>
            <person name="de Groot N.N."/>
        </authorList>
    </citation>
    <scope>NUCLEOTIDE SEQUENCE [LARGE SCALE GENOMIC DNA]</scope>
    <source>
        <strain evidence="1 2">DSM 44778</strain>
    </source>
</reference>
<keyword evidence="2" id="KW-1185">Reference proteome</keyword>
<dbReference type="EMBL" id="FORR01000018">
    <property type="protein sequence ID" value="SFJ71138.1"/>
    <property type="molecule type" value="Genomic_DNA"/>
</dbReference>
<proteinExistence type="predicted"/>
<organism evidence="1 2">
    <name type="scientific">Thermoflavimicrobium dichotomicum</name>
    <dbReference type="NCBI Taxonomy" id="46223"/>
    <lineage>
        <taxon>Bacteria</taxon>
        <taxon>Bacillati</taxon>
        <taxon>Bacillota</taxon>
        <taxon>Bacilli</taxon>
        <taxon>Bacillales</taxon>
        <taxon>Thermoactinomycetaceae</taxon>
        <taxon>Thermoflavimicrobium</taxon>
    </lineage>
</organism>
<dbReference type="STRING" id="46223.SAMN05421852_11821"/>
<name>A0A1I3TIY5_9BACL</name>
<dbReference type="AlphaFoldDB" id="A0A1I3TIY5"/>
<evidence type="ECO:0000313" key="1">
    <source>
        <dbReference type="EMBL" id="SFJ71138.1"/>
    </source>
</evidence>
<accession>A0A1I3TIY5</accession>